<dbReference type="PROSITE" id="PS50088">
    <property type="entry name" value="ANK_REPEAT"/>
    <property type="match status" value="2"/>
</dbReference>
<comment type="caution">
    <text evidence="6">The sequence shown here is derived from an EMBL/GenBank/DDBJ whole genome shotgun (WGS) entry which is preliminary data.</text>
</comment>
<keyword evidence="7" id="KW-1185">Reference proteome</keyword>
<accession>A0A9P8JYJ5</accession>
<dbReference type="Gene3D" id="1.25.40.20">
    <property type="entry name" value="Ankyrin repeat-containing domain"/>
    <property type="match status" value="1"/>
</dbReference>
<dbReference type="AlphaFoldDB" id="A0A9P8JYJ5"/>
<dbReference type="Proteomes" id="UP000729357">
    <property type="component" value="Unassembled WGS sequence"/>
</dbReference>
<protein>
    <recommendedName>
        <fullName evidence="5">Azaphilone pigments biosynthesis cluster protein L N-terminal domain-containing protein</fullName>
    </recommendedName>
</protein>
<sequence length="774" mass="86051">MADPLSLVASVIAIATAAGQISKAISRLQHIGELPSQVYALKNEVSDLEVVLRQVRYALEQKTWTPDNRQESLDVILVRTKTQLTDLTKALEKVANTLAASKTKVFRRSALWWKWKTVFQAFQGDIRAIKESLIVMLGASNSQDLQHIILELGQVTLLTSKSDQNLSDHHLALRARIDQQYQGLHERLDALGQLILSGKLGVGTSPGNNPDQDLPLHERERNKSRTLDTLRVQISHRVPCRKWCPCACHTKQKLKVTMPGVMKSLLGKMFVGYSGVPVLNKPCDFRGCKDKQNLSATIEYWFPWWLVSMNLKLQLKYTQMAEPRLQLATTRRVPDSSQSINFAMKGDIEGLKFLFSQGLASPRDASDSRGYSLIRWALCGGMHQYKTVQFLLDQGARVDQISYDNVWDFLFRSKCNEVETQALRCITEGGEGDWIGEQNFPLVHRIIFGLSSKSLADELEESPAAVYLTDAQGRTVLDWATARVQLEDVTTLLSYGADPNNMDITGRTPVLHAVDSHSIPCLRLILEAGGDPNPTMPKGIFRSSPLTAAGFAGMAEMLELLLDFDADPNACNPEGLTALHSVAHTHNVECALLLLEYGANLNATSHDGMTPLTVAIVHNNHQVLQLFVDRCFEYITTTRLKGPQLLPIVAEHADLETISVLASSKPLRLSCDLSTDSITTNQRLLEQRRDFDEKLAGAFETLISIAQAEEVMAWSEDSLAESGLIFTSARSSFHSEIADAMANLEDYAWDSDLEEIANPRRDRSEDLDGTPSLM</sequence>
<dbReference type="InterPro" id="IPR002110">
    <property type="entry name" value="Ankyrin_rpt"/>
</dbReference>
<evidence type="ECO:0000256" key="4">
    <source>
        <dbReference type="SAM" id="MobiDB-lite"/>
    </source>
</evidence>
<evidence type="ECO:0000259" key="5">
    <source>
        <dbReference type="Pfam" id="PF17111"/>
    </source>
</evidence>
<dbReference type="PROSITE" id="PS50297">
    <property type="entry name" value="ANK_REP_REGION"/>
    <property type="match status" value="1"/>
</dbReference>
<evidence type="ECO:0000313" key="7">
    <source>
        <dbReference type="Proteomes" id="UP000729357"/>
    </source>
</evidence>
<keyword evidence="2 3" id="KW-0040">ANK repeat</keyword>
<organism evidence="6 7">
    <name type="scientific">Aureobasidium melanogenum</name>
    <name type="common">Aureobasidium pullulans var. melanogenum</name>
    <dbReference type="NCBI Taxonomy" id="46634"/>
    <lineage>
        <taxon>Eukaryota</taxon>
        <taxon>Fungi</taxon>
        <taxon>Dikarya</taxon>
        <taxon>Ascomycota</taxon>
        <taxon>Pezizomycotina</taxon>
        <taxon>Dothideomycetes</taxon>
        <taxon>Dothideomycetidae</taxon>
        <taxon>Dothideales</taxon>
        <taxon>Saccotheciaceae</taxon>
        <taxon>Aureobasidium</taxon>
    </lineage>
</organism>
<evidence type="ECO:0000256" key="3">
    <source>
        <dbReference type="PROSITE-ProRule" id="PRU00023"/>
    </source>
</evidence>
<dbReference type="PANTHER" id="PTHR24198">
    <property type="entry name" value="ANKYRIN REPEAT AND PROTEIN KINASE DOMAIN-CONTAINING PROTEIN"/>
    <property type="match status" value="1"/>
</dbReference>
<name>A0A9P8JYJ5_AURME</name>
<evidence type="ECO:0000313" key="6">
    <source>
        <dbReference type="EMBL" id="KAG9984760.1"/>
    </source>
</evidence>
<feature type="repeat" description="ANK" evidence="3">
    <location>
        <begin position="574"/>
        <end position="606"/>
    </location>
</feature>
<keyword evidence="1" id="KW-0677">Repeat</keyword>
<dbReference type="SUPFAM" id="SSF48403">
    <property type="entry name" value="Ankyrin repeat"/>
    <property type="match status" value="1"/>
</dbReference>
<evidence type="ECO:0000256" key="2">
    <source>
        <dbReference type="ARBA" id="ARBA00023043"/>
    </source>
</evidence>
<proteinExistence type="predicted"/>
<dbReference type="EMBL" id="JAHFXS010000460">
    <property type="protein sequence ID" value="KAG9984760.1"/>
    <property type="molecule type" value="Genomic_DNA"/>
</dbReference>
<dbReference type="SMART" id="SM00248">
    <property type="entry name" value="ANK"/>
    <property type="match status" value="6"/>
</dbReference>
<dbReference type="InterPro" id="IPR031348">
    <property type="entry name" value="PigL_N"/>
</dbReference>
<reference evidence="6" key="2">
    <citation type="submission" date="2021-08" db="EMBL/GenBank/DDBJ databases">
        <authorList>
            <person name="Gostincar C."/>
            <person name="Sun X."/>
            <person name="Song Z."/>
            <person name="Gunde-Cimerman N."/>
        </authorList>
    </citation>
    <scope>NUCLEOTIDE SEQUENCE</scope>
    <source>
        <strain evidence="6">EXF-9298</strain>
    </source>
</reference>
<dbReference type="InterPro" id="IPR036770">
    <property type="entry name" value="Ankyrin_rpt-contain_sf"/>
</dbReference>
<feature type="domain" description="Azaphilone pigments biosynthesis cluster protein L N-terminal" evidence="5">
    <location>
        <begin position="2"/>
        <end position="176"/>
    </location>
</feature>
<feature type="region of interest" description="Disordered" evidence="4">
    <location>
        <begin position="202"/>
        <end position="222"/>
    </location>
</feature>
<reference evidence="6" key="1">
    <citation type="journal article" date="2021" name="J Fungi (Basel)">
        <title>Virulence traits and population genomics of the black yeast Aureobasidium melanogenum.</title>
        <authorList>
            <person name="Cernosa A."/>
            <person name="Sun X."/>
            <person name="Gostincar C."/>
            <person name="Fang C."/>
            <person name="Gunde-Cimerman N."/>
            <person name="Song Z."/>
        </authorList>
    </citation>
    <scope>NUCLEOTIDE SEQUENCE</scope>
    <source>
        <strain evidence="6">EXF-9298</strain>
    </source>
</reference>
<evidence type="ECO:0000256" key="1">
    <source>
        <dbReference type="ARBA" id="ARBA00022737"/>
    </source>
</evidence>
<dbReference type="Pfam" id="PF17111">
    <property type="entry name" value="PigL_N"/>
    <property type="match status" value="1"/>
</dbReference>
<feature type="non-terminal residue" evidence="6">
    <location>
        <position position="1"/>
    </location>
</feature>
<dbReference type="PANTHER" id="PTHR24198:SF165">
    <property type="entry name" value="ANKYRIN REPEAT-CONTAINING PROTEIN-RELATED"/>
    <property type="match status" value="1"/>
</dbReference>
<dbReference type="Pfam" id="PF12796">
    <property type="entry name" value="Ank_2"/>
    <property type="match status" value="1"/>
</dbReference>
<feature type="repeat" description="ANK" evidence="3">
    <location>
        <begin position="472"/>
        <end position="504"/>
    </location>
</feature>
<gene>
    <name evidence="6" type="ORF">KCU98_g5185</name>
</gene>